<dbReference type="AlphaFoldDB" id="A0A4Z1PBB1"/>
<organism evidence="1 2">
    <name type="scientific">Venturia nashicola</name>
    <dbReference type="NCBI Taxonomy" id="86259"/>
    <lineage>
        <taxon>Eukaryota</taxon>
        <taxon>Fungi</taxon>
        <taxon>Dikarya</taxon>
        <taxon>Ascomycota</taxon>
        <taxon>Pezizomycotina</taxon>
        <taxon>Dothideomycetes</taxon>
        <taxon>Pleosporomycetidae</taxon>
        <taxon>Venturiales</taxon>
        <taxon>Venturiaceae</taxon>
        <taxon>Venturia</taxon>
    </lineage>
</organism>
<evidence type="ECO:0000313" key="1">
    <source>
        <dbReference type="EMBL" id="TID19727.1"/>
    </source>
</evidence>
<evidence type="ECO:0000313" key="2">
    <source>
        <dbReference type="Proteomes" id="UP000298493"/>
    </source>
</evidence>
<keyword evidence="2" id="KW-1185">Reference proteome</keyword>
<accession>A0A4Z1PBB1</accession>
<proteinExistence type="predicted"/>
<comment type="caution">
    <text evidence="1">The sequence shown here is derived from an EMBL/GenBank/DDBJ whole genome shotgun (WGS) entry which is preliminary data.</text>
</comment>
<gene>
    <name evidence="1" type="ORF">E6O75_ATG07065</name>
</gene>
<dbReference type="EMBL" id="SNSC02000012">
    <property type="protein sequence ID" value="TID19727.1"/>
    <property type="molecule type" value="Genomic_DNA"/>
</dbReference>
<protein>
    <submittedName>
        <fullName evidence="1">Uncharacterized protein</fullName>
    </submittedName>
</protein>
<dbReference type="Proteomes" id="UP000298493">
    <property type="component" value="Unassembled WGS sequence"/>
</dbReference>
<name>A0A4Z1PBB1_9PEZI</name>
<sequence>MTSQKPCAYWSHGKHYFVEYRFELDHNLGTAILDVVQQSRTITVKPVVHSYDSTCAQLGKIIVSKKMALDVT</sequence>
<reference evidence="1 2" key="1">
    <citation type="submission" date="2019-04" db="EMBL/GenBank/DDBJ databases">
        <title>High contiguity whole genome sequence and gene annotation resource for two Venturia nashicola isolates.</title>
        <authorList>
            <person name="Prokchorchik M."/>
            <person name="Won K."/>
            <person name="Lee Y."/>
            <person name="Choi E.D."/>
            <person name="Segonzac C."/>
            <person name="Sohn K.H."/>
        </authorList>
    </citation>
    <scope>NUCLEOTIDE SEQUENCE [LARGE SCALE GENOMIC DNA]</scope>
    <source>
        <strain evidence="1 2">PRI2</strain>
    </source>
</reference>